<evidence type="ECO:0000259" key="12">
    <source>
        <dbReference type="PROSITE" id="PS50111"/>
    </source>
</evidence>
<keyword evidence="5 11" id="KW-1133">Transmembrane helix</keyword>
<dbReference type="SUPFAM" id="SSF103190">
    <property type="entry name" value="Sensory domain-like"/>
    <property type="match status" value="1"/>
</dbReference>
<proteinExistence type="inferred from homology"/>
<dbReference type="SUPFAM" id="SSF58104">
    <property type="entry name" value="Methyl-accepting chemotaxis protein (MCP) signaling domain"/>
    <property type="match status" value="1"/>
</dbReference>
<feature type="domain" description="Methyl-accepting transducer" evidence="12">
    <location>
        <begin position="483"/>
        <end position="740"/>
    </location>
</feature>
<dbReference type="Proteomes" id="UP000029980">
    <property type="component" value="Chromosome"/>
</dbReference>
<evidence type="ECO:0000256" key="8">
    <source>
        <dbReference type="ARBA" id="ARBA00029447"/>
    </source>
</evidence>
<dbReference type="HOGENOM" id="CLU_000445_107_19_2"/>
<dbReference type="PROSITE" id="PS50885">
    <property type="entry name" value="HAMP"/>
    <property type="match status" value="1"/>
</dbReference>
<accession>A0A097QRM6</accession>
<feature type="transmembrane region" description="Helical" evidence="11">
    <location>
        <begin position="7"/>
        <end position="28"/>
    </location>
</feature>
<dbReference type="KEGG" id="teu:TEU_01400"/>
<evidence type="ECO:0000256" key="5">
    <source>
        <dbReference type="ARBA" id="ARBA00022989"/>
    </source>
</evidence>
<dbReference type="CDD" id="cd06225">
    <property type="entry name" value="HAMP"/>
    <property type="match status" value="1"/>
</dbReference>
<evidence type="ECO:0000256" key="7">
    <source>
        <dbReference type="ARBA" id="ARBA00023224"/>
    </source>
</evidence>
<keyword evidence="3" id="KW-0145">Chemotaxis</keyword>
<evidence type="ECO:0000256" key="10">
    <source>
        <dbReference type="SAM" id="Coils"/>
    </source>
</evidence>
<feature type="coiled-coil region" evidence="10">
    <location>
        <begin position="687"/>
        <end position="766"/>
    </location>
</feature>
<evidence type="ECO:0000256" key="11">
    <source>
        <dbReference type="SAM" id="Phobius"/>
    </source>
</evidence>
<dbReference type="PROSITE" id="PS50111">
    <property type="entry name" value="CHEMOTAXIS_TRANSDUC_2"/>
    <property type="match status" value="1"/>
</dbReference>
<comment type="subcellular location">
    <subcellularLocation>
        <location evidence="1">Cell membrane</location>
        <topology evidence="1">Multi-pass membrane protein</topology>
    </subcellularLocation>
</comment>
<keyword evidence="6 11" id="KW-0472">Membrane</keyword>
<organism evidence="14 15">
    <name type="scientific">Thermococcus eurythermalis</name>
    <dbReference type="NCBI Taxonomy" id="1505907"/>
    <lineage>
        <taxon>Archaea</taxon>
        <taxon>Methanobacteriati</taxon>
        <taxon>Methanobacteriota</taxon>
        <taxon>Thermococci</taxon>
        <taxon>Thermococcales</taxon>
        <taxon>Thermococcaceae</taxon>
        <taxon>Thermococcus</taxon>
    </lineage>
</organism>
<keyword evidence="4 11" id="KW-0812">Transmembrane</keyword>
<dbReference type="OrthoDB" id="342253at2157"/>
<evidence type="ECO:0000256" key="9">
    <source>
        <dbReference type="PROSITE-ProRule" id="PRU00284"/>
    </source>
</evidence>
<evidence type="ECO:0000256" key="2">
    <source>
        <dbReference type="ARBA" id="ARBA00022475"/>
    </source>
</evidence>
<dbReference type="InterPro" id="IPR003660">
    <property type="entry name" value="HAMP_dom"/>
</dbReference>
<dbReference type="Gene3D" id="3.30.450.20">
    <property type="entry name" value="PAS domain"/>
    <property type="match status" value="2"/>
</dbReference>
<dbReference type="GO" id="GO:0007165">
    <property type="term" value="P:signal transduction"/>
    <property type="evidence" value="ECO:0007669"/>
    <property type="project" value="UniProtKB-KW"/>
</dbReference>
<dbReference type="STRING" id="1505907.TEU_01400"/>
<evidence type="ECO:0000256" key="3">
    <source>
        <dbReference type="ARBA" id="ARBA00022500"/>
    </source>
</evidence>
<dbReference type="Pfam" id="PF00672">
    <property type="entry name" value="HAMP"/>
    <property type="match status" value="1"/>
</dbReference>
<keyword evidence="7 9" id="KW-0807">Transducer</keyword>
<dbReference type="GO" id="GO:0005886">
    <property type="term" value="C:plasma membrane"/>
    <property type="evidence" value="ECO:0007669"/>
    <property type="project" value="UniProtKB-SubCell"/>
</dbReference>
<dbReference type="CDD" id="cd12912">
    <property type="entry name" value="PDC2_MCP_like"/>
    <property type="match status" value="1"/>
</dbReference>
<keyword evidence="10" id="KW-0175">Coiled coil</keyword>
<dbReference type="GO" id="GO:0006935">
    <property type="term" value="P:chemotaxis"/>
    <property type="evidence" value="ECO:0007669"/>
    <property type="project" value="UniProtKB-KW"/>
</dbReference>
<feature type="domain" description="HAMP" evidence="13">
    <location>
        <begin position="361"/>
        <end position="419"/>
    </location>
</feature>
<dbReference type="CDD" id="cd12913">
    <property type="entry name" value="PDC1_MCP_like"/>
    <property type="match status" value="1"/>
</dbReference>
<keyword evidence="15" id="KW-1185">Reference proteome</keyword>
<dbReference type="Pfam" id="PF02743">
    <property type="entry name" value="dCache_1"/>
    <property type="match status" value="1"/>
</dbReference>
<evidence type="ECO:0000259" key="13">
    <source>
        <dbReference type="PROSITE" id="PS50885"/>
    </source>
</evidence>
<dbReference type="CDD" id="cd11386">
    <property type="entry name" value="MCP_signal"/>
    <property type="match status" value="1"/>
</dbReference>
<dbReference type="SMART" id="SM00304">
    <property type="entry name" value="HAMP"/>
    <property type="match status" value="3"/>
</dbReference>
<comment type="similarity">
    <text evidence="8">Belongs to the methyl-accepting chemotaxis (MCP) protein family.</text>
</comment>
<evidence type="ECO:0000256" key="1">
    <source>
        <dbReference type="ARBA" id="ARBA00004651"/>
    </source>
</evidence>
<dbReference type="GeneID" id="25152086"/>
<dbReference type="RefSeq" id="WP_050002082.1">
    <property type="nucleotide sequence ID" value="NZ_CP008887.1"/>
</dbReference>
<dbReference type="AlphaFoldDB" id="A0A097QRM6"/>
<dbReference type="PANTHER" id="PTHR32089:SF112">
    <property type="entry name" value="LYSOZYME-LIKE PROTEIN-RELATED"/>
    <property type="match status" value="1"/>
</dbReference>
<dbReference type="InterPro" id="IPR029151">
    <property type="entry name" value="Sensor-like_sf"/>
</dbReference>
<evidence type="ECO:0000313" key="15">
    <source>
        <dbReference type="Proteomes" id="UP000029980"/>
    </source>
</evidence>
<dbReference type="PANTHER" id="PTHR32089">
    <property type="entry name" value="METHYL-ACCEPTING CHEMOTAXIS PROTEIN MCPB"/>
    <property type="match status" value="1"/>
</dbReference>
<dbReference type="InterPro" id="IPR033479">
    <property type="entry name" value="dCache_1"/>
</dbReference>
<dbReference type="InterPro" id="IPR004089">
    <property type="entry name" value="MCPsignal_dom"/>
</dbReference>
<evidence type="ECO:0000256" key="4">
    <source>
        <dbReference type="ARBA" id="ARBA00022692"/>
    </source>
</evidence>
<sequence length="769" mass="84698">MQFKKKIVLTMAVVLLVTILMGSTIVLYSSLHMRDNVRASLDTELNHHLPELVSEHIKDPITEEAGTIAIGSAELGAKLFDDYFDKMRMMGKVAIEAVHVAYTNYNPDDSAFRQFLLNRFKAVKDLDSNVAYVYFGSTDGNMYMWPDEPLPEGYDPRVRPWYQEAVAKNGPVWTEPYKDASTGKWVVTYSEPVYINGKLVGVIGVDVFVSNLIKQANEIKIGRSGYIAIINKDGTIIVHPDESLVQTLNIHDDPNLKSLTDELDKNKDSGWVVYSFQGVEKVAGYKRMRTTGWIVLATVPLHELTDPLTNAISAAVNESTDEITKSINKVVDDSIRTTMTGALLAALVGLVMLVIGYRNLQGTLEPLEALRDVAHALAEGRLSEVRKRLQQIHYIEDDEIGALIKAFEAVGKDLVGTLDTIATKLERLAEGDLSNGLTMEAKGELKEILEDLKNTTHKLKELIGQVVSITDTLEERANVLARIASDVTEAINQVNEAVQQVSVEAQRQQEHINEITEGMRFVAETSAESVRAMDEFEGAVNEVVNIANEGREKSEVSAKQIESIQEMMGRIENAVSKVAEMSRSIEEITNVITNIAEQTNLLALNAAIEAARAGEAGRGFAVVAQEIRKLAEESKQAADNIKSIIDQITSEIHDAVESTQKGVSVVSESADTLKETITYLANIADLLQDASGRMGEVKEQIVRTQEEVEKALRALENLAASAEETTASAEEVSSAVEEQTAATEELQRAADDLKNIVKQLREIISKFKL</sequence>
<reference evidence="14 15" key="1">
    <citation type="journal article" date="2015" name="Int. J. Syst. Evol. Microbiol.">
        <title>Thermococcus eurythermalis sp. nov., a conditional piezophilic hyperthermophilic archaeon with a wide temperature range isolated from an oil-immersed chimney in the Guaymas Basin.</title>
        <authorList>
            <person name="Zhao W."/>
            <person name="Zeng X."/>
            <person name="Xiao X."/>
        </authorList>
    </citation>
    <scope>NUCLEOTIDE SEQUENCE [LARGE SCALE GENOMIC DNA]</scope>
    <source>
        <strain evidence="14 15">A501</strain>
    </source>
</reference>
<protein>
    <submittedName>
        <fullName evidence="14">Chemotaxis protein</fullName>
    </submittedName>
</protein>
<name>A0A097QRM6_9EURY</name>
<keyword evidence="2" id="KW-1003">Cell membrane</keyword>
<dbReference type="Pfam" id="PF00015">
    <property type="entry name" value="MCPsignal"/>
    <property type="match status" value="1"/>
</dbReference>
<dbReference type="Gene3D" id="1.10.287.950">
    <property type="entry name" value="Methyl-accepting chemotaxis protein"/>
    <property type="match status" value="1"/>
</dbReference>
<dbReference type="Gene3D" id="6.10.340.10">
    <property type="match status" value="1"/>
</dbReference>
<evidence type="ECO:0000256" key="6">
    <source>
        <dbReference type="ARBA" id="ARBA00023136"/>
    </source>
</evidence>
<dbReference type="EMBL" id="CP008887">
    <property type="protein sequence ID" value="AIU69098.1"/>
    <property type="molecule type" value="Genomic_DNA"/>
</dbReference>
<evidence type="ECO:0000313" key="14">
    <source>
        <dbReference type="EMBL" id="AIU69098.1"/>
    </source>
</evidence>
<dbReference type="SMART" id="SM00283">
    <property type="entry name" value="MA"/>
    <property type="match status" value="1"/>
</dbReference>
<gene>
    <name evidence="14" type="ORF">TEU_01400</name>
</gene>